<dbReference type="InterPro" id="IPR001638">
    <property type="entry name" value="Solute-binding_3/MltF_N"/>
</dbReference>
<feature type="domain" description="Solute-binding protein family 3/N-terminal" evidence="1">
    <location>
        <begin position="27"/>
        <end position="269"/>
    </location>
</feature>
<reference evidence="2" key="1">
    <citation type="submission" date="2018-06" db="EMBL/GenBank/DDBJ databases">
        <authorList>
            <person name="Zhirakovskaya E."/>
        </authorList>
    </citation>
    <scope>NUCLEOTIDE SEQUENCE</scope>
</reference>
<dbReference type="SMART" id="SM00062">
    <property type="entry name" value="PBPb"/>
    <property type="match status" value="1"/>
</dbReference>
<accession>A0A3B0WXB1</accession>
<dbReference type="EMBL" id="UOFF01000304">
    <property type="protein sequence ID" value="VAW56933.1"/>
    <property type="molecule type" value="Genomic_DNA"/>
</dbReference>
<name>A0A3B0WXB1_9ZZZZ</name>
<evidence type="ECO:0000313" key="2">
    <source>
        <dbReference type="EMBL" id="VAW56933.1"/>
    </source>
</evidence>
<dbReference type="Pfam" id="PF12974">
    <property type="entry name" value="Phosphonate-bd"/>
    <property type="match status" value="1"/>
</dbReference>
<protein>
    <recommendedName>
        <fullName evidence="1">Solute-binding protein family 3/N-terminal domain-containing protein</fullName>
    </recommendedName>
</protein>
<dbReference type="Gene3D" id="3.40.190.10">
    <property type="entry name" value="Periplasmic binding protein-like II"/>
    <property type="match status" value="2"/>
</dbReference>
<organism evidence="2">
    <name type="scientific">hydrothermal vent metagenome</name>
    <dbReference type="NCBI Taxonomy" id="652676"/>
    <lineage>
        <taxon>unclassified sequences</taxon>
        <taxon>metagenomes</taxon>
        <taxon>ecological metagenomes</taxon>
    </lineage>
</organism>
<dbReference type="PANTHER" id="PTHR30024:SF17">
    <property type="entry name" value="SOLUTE-BINDING PROTEIN FAMILY 3_N-TERMINAL DOMAIN-CONTAINING PROTEIN"/>
    <property type="match status" value="1"/>
</dbReference>
<dbReference type="AlphaFoldDB" id="A0A3B0WXB1"/>
<evidence type="ECO:0000259" key="1">
    <source>
        <dbReference type="SMART" id="SM00062"/>
    </source>
</evidence>
<dbReference type="PANTHER" id="PTHR30024">
    <property type="entry name" value="ALIPHATIC SULFONATES-BINDING PROTEIN-RELATED"/>
    <property type="match status" value="1"/>
</dbReference>
<proteinExistence type="predicted"/>
<gene>
    <name evidence="2" type="ORF">MNBD_GAMMA07-2426</name>
</gene>
<sequence>MKIDKFWQQLILCISLFLYAFTLSAESFNVGVQAPRSAVKALIKWRELGKYLKSELGADIKIIPLNPSVTIDAVKNGKVDFMLANPAITVAIREKYKAKPFATMNKKFGSLFSGVIIANKGSGIKSVADLKGKKVMTYKKKSAAAYVFQVKYLMDKGISVSDFASTKIAKKQDDIVLAVKAGLFDAGFVKSGLLELMAAEGKIKIDDVDIVDKKTDSLSQIHSTALYPQWCFSAVTEKGSNVLDKVKTALIKLSSDSAAAKKAKIVGFVPLEDLSVMAETLKALKMSPYN</sequence>
<dbReference type="SUPFAM" id="SSF53850">
    <property type="entry name" value="Periplasmic binding protein-like II"/>
    <property type="match status" value="1"/>
</dbReference>